<evidence type="ECO:0000256" key="1">
    <source>
        <dbReference type="SAM" id="MobiDB-lite"/>
    </source>
</evidence>
<feature type="region of interest" description="Disordered" evidence="1">
    <location>
        <begin position="45"/>
        <end position="68"/>
    </location>
</feature>
<feature type="compositionally biased region" description="Basic and acidic residues" evidence="1">
    <location>
        <begin position="45"/>
        <end position="56"/>
    </location>
</feature>
<dbReference type="Proteomes" id="UP000317165">
    <property type="component" value="Unassembled WGS sequence"/>
</dbReference>
<evidence type="ECO:0000313" key="2">
    <source>
        <dbReference type="EMBL" id="TRV62203.1"/>
    </source>
</evidence>
<proteinExistence type="predicted"/>
<sequence length="68" mass="7812">MNPLVNYFRNLQEIHSSQAAVKETSYYGTLETLLNEIGKTNRSDLGVRLRREERSGRPSQPWSEKTAS</sequence>
<evidence type="ECO:0000313" key="3">
    <source>
        <dbReference type="Proteomes" id="UP000317165"/>
    </source>
</evidence>
<gene>
    <name evidence="2" type="ORF">EWV53_10790</name>
</gene>
<feature type="compositionally biased region" description="Polar residues" evidence="1">
    <location>
        <begin position="57"/>
        <end position="68"/>
    </location>
</feature>
<comment type="caution">
    <text evidence="2">The sequence shown here is derived from an EMBL/GenBank/DDBJ whole genome shotgun (WGS) entry which is preliminary data.</text>
</comment>
<name>A0A552PZ11_9CHRO</name>
<organism evidence="2 3">
    <name type="scientific">Microcystis panniformis Mp_MB_F_20051200_S9</name>
    <dbReference type="NCBI Taxonomy" id="2486223"/>
    <lineage>
        <taxon>Bacteria</taxon>
        <taxon>Bacillati</taxon>
        <taxon>Cyanobacteriota</taxon>
        <taxon>Cyanophyceae</taxon>
        <taxon>Oscillatoriophycideae</taxon>
        <taxon>Chroococcales</taxon>
        <taxon>Microcystaceae</taxon>
        <taxon>Microcystis</taxon>
    </lineage>
</organism>
<protein>
    <submittedName>
        <fullName evidence="2">Uncharacterized protein</fullName>
    </submittedName>
</protein>
<accession>A0A552PZ11</accession>
<dbReference type="AlphaFoldDB" id="A0A552PZ11"/>
<dbReference type="EMBL" id="SFAC01000129">
    <property type="protein sequence ID" value="TRV62203.1"/>
    <property type="molecule type" value="Genomic_DNA"/>
</dbReference>
<reference evidence="2 3" key="1">
    <citation type="submission" date="2019-01" db="EMBL/GenBank/DDBJ databases">
        <title>Coherence of Microcystis species and biogeography revealed through population genomics.</title>
        <authorList>
            <person name="Perez-Carrascal O.M."/>
            <person name="Terrat Y."/>
            <person name="Giani A."/>
            <person name="Fortin N."/>
            <person name="Tromas N."/>
            <person name="Shapiro B.J."/>
        </authorList>
    </citation>
    <scope>NUCLEOTIDE SEQUENCE [LARGE SCALE GENOMIC DNA]</scope>
    <source>
        <strain evidence="2">Mp_MB_F_20051200_S9</strain>
    </source>
</reference>